<dbReference type="OrthoDB" id="34600at2157"/>
<sequence length="125" mass="13472">MGTILILSITLALGGLLYGYSKGLFDNLTSNVQVEDQFNLVVTPSGQGFIQYNIKNAGNVALHLETIQVNGQNVTLNYILQPGQSVQGVREINNLTAGNYYPVIVYALTTNGQSYTSVSTVLAEE</sequence>
<dbReference type="STRING" id="671065.MetMK1DRAFT_00030310"/>
<proteinExistence type="predicted"/>
<gene>
    <name evidence="1" type="ORF">MetMK1DRAFT_00030310</name>
</gene>
<dbReference type="eggNOG" id="arCOG03871">
    <property type="taxonomic scope" value="Archaea"/>
</dbReference>
<organism evidence="1 2">
    <name type="scientific">Metallosphaera yellowstonensis MK1</name>
    <dbReference type="NCBI Taxonomy" id="671065"/>
    <lineage>
        <taxon>Archaea</taxon>
        <taxon>Thermoproteota</taxon>
        <taxon>Thermoprotei</taxon>
        <taxon>Sulfolobales</taxon>
        <taxon>Sulfolobaceae</taxon>
        <taxon>Metallosphaera</taxon>
    </lineage>
</organism>
<keyword evidence="2" id="KW-1185">Reference proteome</keyword>
<dbReference type="HOGENOM" id="CLU_1987669_0_0_2"/>
<name>H2C8W2_9CREN</name>
<accession>H2C8W2</accession>
<evidence type="ECO:0008006" key="3">
    <source>
        <dbReference type="Google" id="ProtNLM"/>
    </source>
</evidence>
<dbReference type="Proteomes" id="UP000003980">
    <property type="component" value="Unassembled WGS sequence"/>
</dbReference>
<evidence type="ECO:0000313" key="1">
    <source>
        <dbReference type="EMBL" id="EHP68588.1"/>
    </source>
</evidence>
<protein>
    <recommendedName>
        <fullName evidence="3">Archaeal flagellin-like protein</fullName>
    </recommendedName>
</protein>
<dbReference type="AlphaFoldDB" id="H2C8W2"/>
<dbReference type="NCBIfam" id="NF046073">
    <property type="entry name" value="UpsA"/>
    <property type="match status" value="1"/>
</dbReference>
<evidence type="ECO:0000313" key="2">
    <source>
        <dbReference type="Proteomes" id="UP000003980"/>
    </source>
</evidence>
<reference evidence="1 2" key="1">
    <citation type="submission" date="2012-01" db="EMBL/GenBank/DDBJ databases">
        <title>Improved High-Quality Draft sequence of Metallosphaera yellowstonensis MK1.</title>
        <authorList>
            <consortium name="US DOE Joint Genome Institute"/>
            <person name="Lucas S."/>
            <person name="Han J."/>
            <person name="Cheng J.-F."/>
            <person name="Goodwin L."/>
            <person name="Pitluck S."/>
            <person name="Peters L."/>
            <person name="Teshima H."/>
            <person name="Detter J.C."/>
            <person name="Han C."/>
            <person name="Tapia R."/>
            <person name="Land M."/>
            <person name="Hauser L."/>
            <person name="Kyrpides N."/>
            <person name="Kozubal M."/>
            <person name="Macur R.E."/>
            <person name="Jay Z."/>
            <person name="Inskeep W."/>
            <person name="Woyke T."/>
        </authorList>
    </citation>
    <scope>NUCLEOTIDE SEQUENCE [LARGE SCALE GENOMIC DNA]</scope>
    <source>
        <strain evidence="1 2">MK1</strain>
    </source>
</reference>
<dbReference type="EMBL" id="JH597770">
    <property type="protein sequence ID" value="EHP68588.1"/>
    <property type="molecule type" value="Genomic_DNA"/>
</dbReference>